<keyword evidence="7 8" id="KW-0998">Cell outer membrane</keyword>
<feature type="non-terminal residue" evidence="13">
    <location>
        <position position="1"/>
    </location>
</feature>
<dbReference type="EMBL" id="JAUEIF010000012">
    <property type="protein sequence ID" value="MDN0026087.1"/>
    <property type="molecule type" value="Genomic_DNA"/>
</dbReference>
<evidence type="ECO:0000313" key="12">
    <source>
        <dbReference type="EMBL" id="MDN0023742.1"/>
    </source>
</evidence>
<dbReference type="InterPro" id="IPR023996">
    <property type="entry name" value="TonB-dep_OMP_SusC/RagA"/>
</dbReference>
<keyword evidence="3 8" id="KW-1134">Transmembrane beta strand</keyword>
<dbReference type="Pfam" id="PF00593">
    <property type="entry name" value="TonB_dep_Rec_b-barrel"/>
    <property type="match status" value="1"/>
</dbReference>
<dbReference type="InterPro" id="IPR012910">
    <property type="entry name" value="Plug_dom"/>
</dbReference>
<dbReference type="Pfam" id="PF13715">
    <property type="entry name" value="CarbopepD_reg_2"/>
    <property type="match status" value="1"/>
</dbReference>
<dbReference type="SUPFAM" id="SSF49464">
    <property type="entry name" value="Carboxypeptidase regulatory domain-like"/>
    <property type="match status" value="1"/>
</dbReference>
<comment type="subcellular location">
    <subcellularLocation>
        <location evidence="1 8">Cell outer membrane</location>
        <topology evidence="1 8">Multi-pass membrane protein</topology>
    </subcellularLocation>
</comment>
<dbReference type="InterPro" id="IPR023997">
    <property type="entry name" value="TonB-dep_OMP_SusC/RagA_CS"/>
</dbReference>
<proteinExistence type="inferred from homology"/>
<keyword evidence="5 9" id="KW-0798">TonB box</keyword>
<dbReference type="Gene3D" id="2.60.40.1120">
    <property type="entry name" value="Carboxypeptidase-like, regulatory domain"/>
    <property type="match status" value="1"/>
</dbReference>
<evidence type="ECO:0000313" key="14">
    <source>
        <dbReference type="Proteomes" id="UP001167831"/>
    </source>
</evidence>
<dbReference type="InterPro" id="IPR036942">
    <property type="entry name" value="Beta-barrel_TonB_sf"/>
</dbReference>
<evidence type="ECO:0000313" key="15">
    <source>
        <dbReference type="Proteomes" id="UP001168478"/>
    </source>
</evidence>
<dbReference type="Pfam" id="PF07715">
    <property type="entry name" value="Plug"/>
    <property type="match status" value="1"/>
</dbReference>
<feature type="domain" description="TonB-dependent receptor plug" evidence="11">
    <location>
        <begin position="102"/>
        <end position="213"/>
    </location>
</feature>
<sequence>LFLSIGMALAQSRLTGTVTSAEDGQPVVGATVKAVGMNAGAVTNADGVFTINVPVGTELDITYLGMVPQRVKAARNMNIVLQPENQMIDEVMVVAYGTAKKSAFTGSAAVLDNDQIKKTADSNPLQSLTGKVSGVQINSASGQPGNSDFQIRIRGISTMMSSSSVGQNPLIILDGAPFEGDMNTLNPNDIASMTVLKDAASAALYGARGANGVIIITTKGGGQGTSGITVDTKWGSNSRAIPDYEYVTSPAKYYEMYYGALKNYAANRLGYDGNAAHVWANQNLINSTSYGLGYNVYNVPTGQTLIGTNGKLNPAATLGALVTGADGVSQYMLMPDNWADAAYRNGLRQEYSVTANGSNDKGSFYMSFNYLNNEGITVKSDYKRLTTRMKGNYQVRPWLKVSGNFDYAHYDSQYLADETATSSGNLFNLRSLAPIYPLYIRDAKGNIMTNSTTGLPEYDYGDGKINGLVRPMYGSANPLNDIQLGTDSYNGNSFNVTGTAEIRFLKDFTFTSRNTGMLNEQRANSLSQNIFGQSANIGGSVGVGHTRTWAYNYQQLLNWHHMFGKHDAEVMLGHEYYRKKDYSLSGSKTNIFSLGNPELAGAITDSSINSYTLDYNTEGYFGRAQYNYDNRYFASVSFRRDASSVFHPDHRWGNFWSFGAAWIISKESWFNAPWVDELKIKASYGEQGNDNIPFYLYTDRYSFQNNNGEIALVPSGTKGNETITWEKNANFNAGVEFSLFKGRLMGSMEYFIRRTTDMLTAFQLPPSSGYTSTYDNTGNMHNQGVEVELNGTVLRTKDFEWGLNLNLTAYKNEIAEINEENKTEIAPNGSRGYGGGQYFYGEGESMYTWYMHKFAGVDHETGEALYYKRVSKPVVDENNNPVLDKNGEPKTEYVIETTKNATEATKFLCGTALPWAYGGFGTTFAYKGFDLSLDFTYQLGGKVYDSEYASSMAGSRGYAFHTDLINAWTPENVNSNIPKYEISDDNMAAASDRFLTSASYLCLQNVNFGYTLPKNLVAKAHLTNVRVYFSGSNLWLWSKRQGLDPRQSITGATAAYTYSPMRTIQGGVTISF</sequence>
<evidence type="ECO:0000256" key="5">
    <source>
        <dbReference type="ARBA" id="ARBA00023077"/>
    </source>
</evidence>
<dbReference type="RefSeq" id="WP_289826202.1">
    <property type="nucleotide sequence ID" value="NZ_JAUEIE010000018.1"/>
</dbReference>
<evidence type="ECO:0000259" key="10">
    <source>
        <dbReference type="Pfam" id="PF00593"/>
    </source>
</evidence>
<dbReference type="InterPro" id="IPR000531">
    <property type="entry name" value="Beta-barrel_TonB"/>
</dbReference>
<dbReference type="EMBL" id="JAUEIE010000018">
    <property type="protein sequence ID" value="MDN0023742.1"/>
    <property type="molecule type" value="Genomic_DNA"/>
</dbReference>
<evidence type="ECO:0000256" key="7">
    <source>
        <dbReference type="ARBA" id="ARBA00023237"/>
    </source>
</evidence>
<dbReference type="GO" id="GO:0009279">
    <property type="term" value="C:cell outer membrane"/>
    <property type="evidence" value="ECO:0007669"/>
    <property type="project" value="UniProtKB-SubCell"/>
</dbReference>
<organism evidence="13 15">
    <name type="scientific">Leyella lascolaii</name>
    <dbReference type="NCBI Taxonomy" id="1776379"/>
    <lineage>
        <taxon>Bacteria</taxon>
        <taxon>Pseudomonadati</taxon>
        <taxon>Bacteroidota</taxon>
        <taxon>Bacteroidia</taxon>
        <taxon>Bacteroidales</taxon>
        <taxon>Prevotellaceae</taxon>
        <taxon>Leyella</taxon>
    </lineage>
</organism>
<dbReference type="NCBIfam" id="TIGR04056">
    <property type="entry name" value="OMP_RagA_SusC"/>
    <property type="match status" value="1"/>
</dbReference>
<accession>A0AAW7JKX4</accession>
<dbReference type="AlphaFoldDB" id="A0AAW7JKX4"/>
<dbReference type="Gene3D" id="2.170.130.10">
    <property type="entry name" value="TonB-dependent receptor, plug domain"/>
    <property type="match status" value="1"/>
</dbReference>
<evidence type="ECO:0000256" key="4">
    <source>
        <dbReference type="ARBA" id="ARBA00022692"/>
    </source>
</evidence>
<comment type="similarity">
    <text evidence="8 9">Belongs to the TonB-dependent receptor family.</text>
</comment>
<evidence type="ECO:0000259" key="11">
    <source>
        <dbReference type="Pfam" id="PF07715"/>
    </source>
</evidence>
<name>A0AAW7JKX4_9BACT</name>
<dbReference type="PROSITE" id="PS52016">
    <property type="entry name" value="TONB_DEPENDENT_REC_3"/>
    <property type="match status" value="1"/>
</dbReference>
<dbReference type="InterPro" id="IPR039426">
    <property type="entry name" value="TonB-dep_rcpt-like"/>
</dbReference>
<keyword evidence="6 8" id="KW-0472">Membrane</keyword>
<protein>
    <submittedName>
        <fullName evidence="13">TonB-dependent receptor</fullName>
    </submittedName>
</protein>
<feature type="domain" description="TonB-dependent receptor-like beta-barrel" evidence="10">
    <location>
        <begin position="452"/>
        <end position="838"/>
    </location>
</feature>
<dbReference type="SUPFAM" id="SSF56935">
    <property type="entry name" value="Porins"/>
    <property type="match status" value="1"/>
</dbReference>
<evidence type="ECO:0000256" key="8">
    <source>
        <dbReference type="PROSITE-ProRule" id="PRU01360"/>
    </source>
</evidence>
<dbReference type="Proteomes" id="UP001167831">
    <property type="component" value="Unassembled WGS sequence"/>
</dbReference>
<dbReference type="InterPro" id="IPR008969">
    <property type="entry name" value="CarboxyPept-like_regulatory"/>
</dbReference>
<dbReference type="Proteomes" id="UP001168478">
    <property type="component" value="Unassembled WGS sequence"/>
</dbReference>
<dbReference type="NCBIfam" id="TIGR04057">
    <property type="entry name" value="SusC_RagA_signa"/>
    <property type="match status" value="1"/>
</dbReference>
<dbReference type="InterPro" id="IPR037066">
    <property type="entry name" value="Plug_dom_sf"/>
</dbReference>
<gene>
    <name evidence="12" type="ORF">QVN81_12065</name>
    <name evidence="13" type="ORF">QVN84_11240</name>
</gene>
<comment type="caution">
    <text evidence="13">The sequence shown here is derived from an EMBL/GenBank/DDBJ whole genome shotgun (WGS) entry which is preliminary data.</text>
</comment>
<keyword evidence="13" id="KW-0675">Receptor</keyword>
<evidence type="ECO:0000256" key="9">
    <source>
        <dbReference type="RuleBase" id="RU003357"/>
    </source>
</evidence>
<dbReference type="Gene3D" id="2.40.170.20">
    <property type="entry name" value="TonB-dependent receptor, beta-barrel domain"/>
    <property type="match status" value="1"/>
</dbReference>
<evidence type="ECO:0000256" key="3">
    <source>
        <dbReference type="ARBA" id="ARBA00022452"/>
    </source>
</evidence>
<evidence type="ECO:0000256" key="2">
    <source>
        <dbReference type="ARBA" id="ARBA00022448"/>
    </source>
</evidence>
<evidence type="ECO:0000256" key="1">
    <source>
        <dbReference type="ARBA" id="ARBA00004571"/>
    </source>
</evidence>
<keyword evidence="2 8" id="KW-0813">Transport</keyword>
<evidence type="ECO:0000256" key="6">
    <source>
        <dbReference type="ARBA" id="ARBA00023136"/>
    </source>
</evidence>
<keyword evidence="4 8" id="KW-0812">Transmembrane</keyword>
<reference evidence="13" key="1">
    <citation type="submission" date="2023-06" db="EMBL/GenBank/DDBJ databases">
        <authorList>
            <person name="Zeman M."/>
            <person name="Kubasova T."/>
            <person name="Jahodarova E."/>
            <person name="Nykrynova M."/>
            <person name="Rychlik I."/>
        </authorList>
    </citation>
    <scope>NUCLEOTIDE SEQUENCE</scope>
    <source>
        <strain evidence="13">ET15</strain>
        <strain evidence="12">ET37</strain>
    </source>
</reference>
<keyword evidence="14" id="KW-1185">Reference proteome</keyword>
<reference evidence="13" key="2">
    <citation type="submission" date="2023-08" db="EMBL/GenBank/DDBJ databases">
        <title>Identification and characterization of horizontal gene transfer across gut microbiota members of farm animals based on homology search.</title>
        <authorList>
            <person name="Schwarzerova J."/>
            <person name="Nykrynova M."/>
            <person name="Jureckova K."/>
            <person name="Cejkova D."/>
            <person name="Rychlik I."/>
        </authorList>
    </citation>
    <scope>NUCLEOTIDE SEQUENCE</scope>
    <source>
        <strain evidence="13">ET15</strain>
        <strain evidence="12">ET37</strain>
    </source>
</reference>
<evidence type="ECO:0000313" key="13">
    <source>
        <dbReference type="EMBL" id="MDN0026087.1"/>
    </source>
</evidence>